<dbReference type="PROSITE" id="PS50885">
    <property type="entry name" value="HAMP"/>
    <property type="match status" value="1"/>
</dbReference>
<dbReference type="SMART" id="SM00304">
    <property type="entry name" value="HAMP"/>
    <property type="match status" value="1"/>
</dbReference>
<dbReference type="PRINTS" id="PR00344">
    <property type="entry name" value="BCTRLSENSOR"/>
</dbReference>
<accession>A0A975NRS4</accession>
<dbReference type="EMBL" id="CP076135">
    <property type="protein sequence ID" value="QWG20168.1"/>
    <property type="molecule type" value="Genomic_DNA"/>
</dbReference>
<dbReference type="InterPro" id="IPR036097">
    <property type="entry name" value="HisK_dim/P_sf"/>
</dbReference>
<evidence type="ECO:0000313" key="15">
    <source>
        <dbReference type="EMBL" id="QWG20168.1"/>
    </source>
</evidence>
<evidence type="ECO:0000313" key="16">
    <source>
        <dbReference type="Proteomes" id="UP000680805"/>
    </source>
</evidence>
<dbReference type="SUPFAM" id="SSF55874">
    <property type="entry name" value="ATPase domain of HSP90 chaperone/DNA topoisomerase II/histidine kinase"/>
    <property type="match status" value="1"/>
</dbReference>
<dbReference type="InterPro" id="IPR003594">
    <property type="entry name" value="HATPase_dom"/>
</dbReference>
<dbReference type="EC" id="2.7.13.3" evidence="3"/>
<feature type="transmembrane region" description="Helical" evidence="12">
    <location>
        <begin position="12"/>
        <end position="36"/>
    </location>
</feature>
<evidence type="ECO:0000259" key="14">
    <source>
        <dbReference type="PROSITE" id="PS50885"/>
    </source>
</evidence>
<organism evidence="15 16">
    <name type="scientific">Bradyrhizobium sediminis</name>
    <dbReference type="NCBI Taxonomy" id="2840469"/>
    <lineage>
        <taxon>Bacteria</taxon>
        <taxon>Pseudomonadati</taxon>
        <taxon>Pseudomonadota</taxon>
        <taxon>Alphaproteobacteria</taxon>
        <taxon>Hyphomicrobiales</taxon>
        <taxon>Nitrobacteraceae</taxon>
        <taxon>Bradyrhizobium</taxon>
    </lineage>
</organism>
<evidence type="ECO:0000256" key="3">
    <source>
        <dbReference type="ARBA" id="ARBA00012438"/>
    </source>
</evidence>
<dbReference type="FunFam" id="1.10.287.130:FF:000083">
    <property type="entry name" value="Putative two-component sensor histidine kinase"/>
    <property type="match status" value="1"/>
</dbReference>
<keyword evidence="11" id="KW-0175">Coiled coil</keyword>
<evidence type="ECO:0000256" key="11">
    <source>
        <dbReference type="SAM" id="Coils"/>
    </source>
</evidence>
<dbReference type="InterPro" id="IPR036890">
    <property type="entry name" value="HATPase_C_sf"/>
</dbReference>
<evidence type="ECO:0000256" key="8">
    <source>
        <dbReference type="ARBA" id="ARBA00022989"/>
    </source>
</evidence>
<dbReference type="SUPFAM" id="SSF158472">
    <property type="entry name" value="HAMP domain-like"/>
    <property type="match status" value="1"/>
</dbReference>
<feature type="domain" description="Histidine kinase" evidence="13">
    <location>
        <begin position="244"/>
        <end position="472"/>
    </location>
</feature>
<keyword evidence="5" id="KW-0808">Transferase</keyword>
<evidence type="ECO:0000256" key="4">
    <source>
        <dbReference type="ARBA" id="ARBA00022553"/>
    </source>
</evidence>
<dbReference type="CDD" id="cd06225">
    <property type="entry name" value="HAMP"/>
    <property type="match status" value="1"/>
</dbReference>
<comment type="subcellular location">
    <subcellularLocation>
        <location evidence="2">Membrane</location>
    </subcellularLocation>
</comment>
<feature type="transmembrane region" description="Helical" evidence="12">
    <location>
        <begin position="162"/>
        <end position="182"/>
    </location>
</feature>
<protein>
    <recommendedName>
        <fullName evidence="3">histidine kinase</fullName>
        <ecNumber evidence="3">2.7.13.3</ecNumber>
    </recommendedName>
</protein>
<dbReference type="GO" id="GO:0000155">
    <property type="term" value="F:phosphorelay sensor kinase activity"/>
    <property type="evidence" value="ECO:0007669"/>
    <property type="project" value="InterPro"/>
</dbReference>
<dbReference type="InterPro" id="IPR005467">
    <property type="entry name" value="His_kinase_dom"/>
</dbReference>
<evidence type="ECO:0000256" key="7">
    <source>
        <dbReference type="ARBA" id="ARBA00022777"/>
    </source>
</evidence>
<proteinExistence type="predicted"/>
<dbReference type="InterPro" id="IPR004358">
    <property type="entry name" value="Sig_transdc_His_kin-like_C"/>
</dbReference>
<feature type="coiled-coil region" evidence="11">
    <location>
        <begin position="214"/>
        <end position="241"/>
    </location>
</feature>
<keyword evidence="10 12" id="KW-0472">Membrane</keyword>
<gene>
    <name evidence="15" type="ORF">KMZ68_10220</name>
</gene>
<comment type="catalytic activity">
    <reaction evidence="1">
        <text>ATP + protein L-histidine = ADP + protein N-phospho-L-histidine.</text>
        <dbReference type="EC" id="2.7.13.3"/>
    </reaction>
</comment>
<dbReference type="Pfam" id="PF00512">
    <property type="entry name" value="HisKA"/>
    <property type="match status" value="1"/>
</dbReference>
<dbReference type="CDD" id="cd00075">
    <property type="entry name" value="HATPase"/>
    <property type="match status" value="1"/>
</dbReference>
<dbReference type="GO" id="GO:0005886">
    <property type="term" value="C:plasma membrane"/>
    <property type="evidence" value="ECO:0007669"/>
    <property type="project" value="TreeGrafter"/>
</dbReference>
<dbReference type="KEGG" id="bsei:KMZ68_10220"/>
<keyword evidence="9" id="KW-0902">Two-component regulatory system</keyword>
<feature type="domain" description="HAMP" evidence="14">
    <location>
        <begin position="183"/>
        <end position="236"/>
    </location>
</feature>
<dbReference type="PANTHER" id="PTHR45436:SF8">
    <property type="entry name" value="HISTIDINE KINASE"/>
    <property type="match status" value="1"/>
</dbReference>
<name>A0A975NRS4_9BRAD</name>
<dbReference type="Gene3D" id="1.10.287.130">
    <property type="match status" value="1"/>
</dbReference>
<dbReference type="Pfam" id="PF02518">
    <property type="entry name" value="HATPase_c"/>
    <property type="match status" value="1"/>
</dbReference>
<evidence type="ECO:0000256" key="9">
    <source>
        <dbReference type="ARBA" id="ARBA00023012"/>
    </source>
</evidence>
<keyword evidence="8 12" id="KW-1133">Transmembrane helix</keyword>
<dbReference type="Gene3D" id="3.30.565.10">
    <property type="entry name" value="Histidine kinase-like ATPase, C-terminal domain"/>
    <property type="match status" value="1"/>
</dbReference>
<dbReference type="SMART" id="SM00388">
    <property type="entry name" value="HisKA"/>
    <property type="match status" value="1"/>
</dbReference>
<dbReference type="SMART" id="SM00387">
    <property type="entry name" value="HATPase_c"/>
    <property type="match status" value="1"/>
</dbReference>
<dbReference type="Pfam" id="PF00672">
    <property type="entry name" value="HAMP"/>
    <property type="match status" value="1"/>
</dbReference>
<keyword evidence="4" id="KW-0597">Phosphoprotein</keyword>
<evidence type="ECO:0000259" key="13">
    <source>
        <dbReference type="PROSITE" id="PS50109"/>
    </source>
</evidence>
<dbReference type="InterPro" id="IPR003660">
    <property type="entry name" value="HAMP_dom"/>
</dbReference>
<dbReference type="PANTHER" id="PTHR45436">
    <property type="entry name" value="SENSOR HISTIDINE KINASE YKOH"/>
    <property type="match status" value="1"/>
</dbReference>
<dbReference type="Proteomes" id="UP000680805">
    <property type="component" value="Chromosome"/>
</dbReference>
<keyword evidence="6 12" id="KW-0812">Transmembrane</keyword>
<dbReference type="RefSeq" id="WP_215615650.1">
    <property type="nucleotide sequence ID" value="NZ_CP076135.1"/>
</dbReference>
<evidence type="ECO:0000256" key="1">
    <source>
        <dbReference type="ARBA" id="ARBA00000085"/>
    </source>
</evidence>
<dbReference type="InterPro" id="IPR003661">
    <property type="entry name" value="HisK_dim/P_dom"/>
</dbReference>
<dbReference type="Gene3D" id="6.10.340.10">
    <property type="match status" value="1"/>
</dbReference>
<dbReference type="InterPro" id="IPR050428">
    <property type="entry name" value="TCS_sensor_his_kinase"/>
</dbReference>
<evidence type="ECO:0000256" key="5">
    <source>
        <dbReference type="ARBA" id="ARBA00022679"/>
    </source>
</evidence>
<sequence length="490" mass="52537">MTAFGKLIRTTAFRLTLVYLLLFALFAASLLGYFAWNTRRLITEQITTTVNAEIGEISDIYARRGLRGLVFTIENRALRPGANLYLVTTPAGVAVAGNVGSLAPGVMASLGWSETAYRRLDEQNTRDHRALVRVTELSSGFRLLIGRDLEERRRLFGIVAKAAQWSLLVVIVLGIGGGIFVARRVLRRIDAMTGTTRRIMAGDLSGRLPVGRSGDELDRLAENLNAMLERIEALMTGLKEVSDNIAHDLKTPLTRLRNRAEEALAKSGSEAEYRSALERTIEESDGLIRTFNALLMIARAESGQARGNMDDFDAADVARGIQELYEPLAEDDGMTLRVKTSPALVHGNRELISQALANLVENAIKYGKPLSSILPLSAGAGAAAAGSEIVIEARRDGASVLLSVTDHGPGIPEADRSHAVERFVRLEASRTQPGSGLGLSLASAVATLHGGELRLGDAHPGLSATLAIPARAGVGDRLAAQTPDVPQKVA</sequence>
<dbReference type="PROSITE" id="PS50109">
    <property type="entry name" value="HIS_KIN"/>
    <property type="match status" value="1"/>
</dbReference>
<evidence type="ECO:0000256" key="2">
    <source>
        <dbReference type="ARBA" id="ARBA00004370"/>
    </source>
</evidence>
<evidence type="ECO:0000256" key="12">
    <source>
        <dbReference type="SAM" id="Phobius"/>
    </source>
</evidence>
<keyword evidence="7" id="KW-0418">Kinase</keyword>
<evidence type="ECO:0000256" key="6">
    <source>
        <dbReference type="ARBA" id="ARBA00022692"/>
    </source>
</evidence>
<dbReference type="SUPFAM" id="SSF47384">
    <property type="entry name" value="Homodimeric domain of signal transducing histidine kinase"/>
    <property type="match status" value="1"/>
</dbReference>
<dbReference type="CDD" id="cd00082">
    <property type="entry name" value="HisKA"/>
    <property type="match status" value="1"/>
</dbReference>
<reference evidence="15" key="1">
    <citation type="submission" date="2021-06" db="EMBL/GenBank/DDBJ databases">
        <title>Bradyrhizobium sp. S2-11-2 Genome sequencing.</title>
        <authorList>
            <person name="Jin L."/>
        </authorList>
    </citation>
    <scope>NUCLEOTIDE SEQUENCE</scope>
    <source>
        <strain evidence="15">S2-11-2</strain>
    </source>
</reference>
<evidence type="ECO:0000256" key="10">
    <source>
        <dbReference type="ARBA" id="ARBA00023136"/>
    </source>
</evidence>
<dbReference type="AlphaFoldDB" id="A0A975NRS4"/>